<evidence type="ECO:0000256" key="5">
    <source>
        <dbReference type="ARBA" id="ARBA00022960"/>
    </source>
</evidence>
<dbReference type="EMBL" id="CP104311">
    <property type="protein sequence ID" value="WWF03181.1"/>
    <property type="molecule type" value="Genomic_DNA"/>
</dbReference>
<dbReference type="NCBIfam" id="TIGR03426">
    <property type="entry name" value="shape_MreD"/>
    <property type="match status" value="1"/>
</dbReference>
<keyword evidence="11" id="KW-1185">Reference proteome</keyword>
<comment type="function">
    <text evidence="8">Involved in formation of the rod shape of the cell. May also contribute to regulation of formation of penicillin-binding proteins.</text>
</comment>
<accession>A0ABZ2FA61</accession>
<dbReference type="InterPro" id="IPR026034">
    <property type="entry name" value="MreD_proteobac"/>
</dbReference>
<evidence type="ECO:0000256" key="8">
    <source>
        <dbReference type="PIRNR" id="PIRNR018472"/>
    </source>
</evidence>
<gene>
    <name evidence="10" type="primary">mreD</name>
    <name evidence="10" type="ORF">N4J17_06065</name>
</gene>
<keyword evidence="3 8" id="KW-1003">Cell membrane</keyword>
<keyword evidence="6 9" id="KW-1133">Transmembrane helix</keyword>
<feature type="transmembrane region" description="Helical" evidence="9">
    <location>
        <begin position="91"/>
        <end position="111"/>
    </location>
</feature>
<dbReference type="PANTHER" id="PTHR37484:SF1">
    <property type="entry name" value="ROD SHAPE-DETERMINING PROTEIN MRED"/>
    <property type="match status" value="1"/>
</dbReference>
<name>A0ABZ2FA61_METCP</name>
<dbReference type="PANTHER" id="PTHR37484">
    <property type="entry name" value="ROD SHAPE-DETERMINING PROTEIN MRED"/>
    <property type="match status" value="1"/>
</dbReference>
<dbReference type="Pfam" id="PF04093">
    <property type="entry name" value="MreD"/>
    <property type="match status" value="1"/>
</dbReference>
<feature type="transmembrane region" description="Helical" evidence="9">
    <location>
        <begin position="21"/>
        <end position="39"/>
    </location>
</feature>
<evidence type="ECO:0000256" key="4">
    <source>
        <dbReference type="ARBA" id="ARBA00022692"/>
    </source>
</evidence>
<protein>
    <recommendedName>
        <fullName evidence="8">Rod shape-determining protein MreD</fullName>
    </recommendedName>
</protein>
<evidence type="ECO:0000256" key="6">
    <source>
        <dbReference type="ARBA" id="ARBA00022989"/>
    </source>
</evidence>
<dbReference type="RefSeq" id="WP_277458392.1">
    <property type="nucleotide sequence ID" value="NZ_CP104311.1"/>
</dbReference>
<keyword evidence="8" id="KW-0997">Cell inner membrane</keyword>
<proteinExistence type="inferred from homology"/>
<evidence type="ECO:0000256" key="3">
    <source>
        <dbReference type="ARBA" id="ARBA00022475"/>
    </source>
</evidence>
<comment type="subcellular location">
    <subcellularLocation>
        <location evidence="8">Cell inner membrane</location>
    </subcellularLocation>
    <subcellularLocation>
        <location evidence="1">Cell membrane</location>
        <topology evidence="1">Multi-pass membrane protein</topology>
    </subcellularLocation>
</comment>
<feature type="transmembrane region" description="Helical" evidence="9">
    <location>
        <begin position="59"/>
        <end position="79"/>
    </location>
</feature>
<evidence type="ECO:0000256" key="1">
    <source>
        <dbReference type="ARBA" id="ARBA00004651"/>
    </source>
</evidence>
<evidence type="ECO:0000256" key="9">
    <source>
        <dbReference type="SAM" id="Phobius"/>
    </source>
</evidence>
<evidence type="ECO:0000256" key="2">
    <source>
        <dbReference type="ARBA" id="ARBA00007776"/>
    </source>
</evidence>
<comment type="similarity">
    <text evidence="2 8">Belongs to the MreD family.</text>
</comment>
<evidence type="ECO:0000313" key="10">
    <source>
        <dbReference type="EMBL" id="WWF03181.1"/>
    </source>
</evidence>
<evidence type="ECO:0000313" key="11">
    <source>
        <dbReference type="Proteomes" id="UP001359308"/>
    </source>
</evidence>
<evidence type="ECO:0000256" key="7">
    <source>
        <dbReference type="ARBA" id="ARBA00023136"/>
    </source>
</evidence>
<dbReference type="Proteomes" id="UP001359308">
    <property type="component" value="Chromosome"/>
</dbReference>
<feature type="transmembrane region" description="Helical" evidence="9">
    <location>
        <begin position="123"/>
        <end position="142"/>
    </location>
</feature>
<organism evidence="10 11">
    <name type="scientific">Methylococcus capsulatus</name>
    <dbReference type="NCBI Taxonomy" id="414"/>
    <lineage>
        <taxon>Bacteria</taxon>
        <taxon>Pseudomonadati</taxon>
        <taxon>Pseudomonadota</taxon>
        <taxon>Gammaproteobacteria</taxon>
        <taxon>Methylococcales</taxon>
        <taxon>Methylococcaceae</taxon>
        <taxon>Methylococcus</taxon>
    </lineage>
</organism>
<reference evidence="10 11" key="1">
    <citation type="submission" date="2022-09" db="EMBL/GenBank/DDBJ databases">
        <authorList>
            <person name="Giprobiosintez L."/>
        </authorList>
    </citation>
    <scope>NUCLEOTIDE SEQUENCE [LARGE SCALE GENOMIC DNA]</scope>
    <source>
        <strain evidence="11">VKPM-B-12549 (GBS-15)</strain>
    </source>
</reference>
<keyword evidence="5 8" id="KW-0133">Cell shape</keyword>
<dbReference type="InterPro" id="IPR007227">
    <property type="entry name" value="Cell_shape_determining_MreD"/>
</dbReference>
<dbReference type="PIRSF" id="PIRSF018472">
    <property type="entry name" value="MreD_proteobac"/>
    <property type="match status" value="1"/>
</dbReference>
<keyword evidence="7 8" id="KW-0472">Membrane</keyword>
<sequence>MIFASLAAAMAMRIVPLPQSWALWNPDWILLLLIYWAVAAPDRVGVGTAWLTGLLADALTGRLLGQEALAYSLVIYVGVRFHRRFQLYSMVQQVLAVVLLLGLGLLLILWTRHIRGPASAPEGYWFAALSGGLVWPLVRAVLDGLRRRCGAA</sequence>
<keyword evidence="4 9" id="KW-0812">Transmembrane</keyword>